<feature type="domain" description="F5/8 type C" evidence="2">
    <location>
        <begin position="1"/>
        <end position="87"/>
    </location>
</feature>
<dbReference type="SMART" id="SM00494">
    <property type="entry name" value="ChtBD2"/>
    <property type="match status" value="1"/>
</dbReference>
<proteinExistence type="predicted"/>
<evidence type="ECO:0000259" key="3">
    <source>
        <dbReference type="PROSITE" id="PS50940"/>
    </source>
</evidence>
<evidence type="ECO:0000259" key="2">
    <source>
        <dbReference type="PROSITE" id="PS50022"/>
    </source>
</evidence>
<feature type="compositionally biased region" description="Low complexity" evidence="1">
    <location>
        <begin position="95"/>
        <end position="127"/>
    </location>
</feature>
<dbReference type="PROSITE" id="PS50022">
    <property type="entry name" value="FA58C_3"/>
    <property type="match status" value="1"/>
</dbReference>
<feature type="region of interest" description="Disordered" evidence="1">
    <location>
        <begin position="95"/>
        <end position="188"/>
    </location>
</feature>
<dbReference type="SUPFAM" id="SSF57625">
    <property type="entry name" value="Invertebrate chitin-binding proteins"/>
    <property type="match status" value="1"/>
</dbReference>
<dbReference type="InterPro" id="IPR000421">
    <property type="entry name" value="FA58C"/>
</dbReference>
<reference evidence="4" key="1">
    <citation type="submission" date="2019-08" db="EMBL/GenBank/DDBJ databases">
        <title>The improved chromosome-level genome for the pearl oyster Pinctada fucata martensii using PacBio sequencing and Hi-C.</title>
        <authorList>
            <person name="Zheng Z."/>
        </authorList>
    </citation>
    <scope>NUCLEOTIDE SEQUENCE</scope>
    <source>
        <strain evidence="4">ZZ-2019</strain>
        <tissue evidence="4">Adductor muscle</tissue>
    </source>
</reference>
<feature type="compositionally biased region" description="Low complexity" evidence="1">
    <location>
        <begin position="179"/>
        <end position="188"/>
    </location>
</feature>
<dbReference type="GO" id="GO:0008061">
    <property type="term" value="F:chitin binding"/>
    <property type="evidence" value="ECO:0007669"/>
    <property type="project" value="InterPro"/>
</dbReference>
<name>A0AA89BZZ2_PINIB</name>
<dbReference type="InterPro" id="IPR036508">
    <property type="entry name" value="Chitin-bd_dom_sf"/>
</dbReference>
<evidence type="ECO:0000256" key="1">
    <source>
        <dbReference type="SAM" id="MobiDB-lite"/>
    </source>
</evidence>
<feature type="domain" description="Chitin-binding type-2" evidence="3">
    <location>
        <begin position="205"/>
        <end position="261"/>
    </location>
</feature>
<feature type="compositionally biased region" description="Gly residues" evidence="1">
    <location>
        <begin position="128"/>
        <end position="142"/>
    </location>
</feature>
<dbReference type="Gene3D" id="2.60.120.260">
    <property type="entry name" value="Galactose-binding domain-like"/>
    <property type="match status" value="1"/>
</dbReference>
<keyword evidence="5" id="KW-1185">Reference proteome</keyword>
<dbReference type="SUPFAM" id="SSF49785">
    <property type="entry name" value="Galactose-binding domain-like"/>
    <property type="match status" value="1"/>
</dbReference>
<dbReference type="Proteomes" id="UP001186944">
    <property type="component" value="Unassembled WGS sequence"/>
</dbReference>
<dbReference type="PANTHER" id="PTHR24543">
    <property type="entry name" value="MULTICOPPER OXIDASE-RELATED"/>
    <property type="match status" value="1"/>
</dbReference>
<dbReference type="PANTHER" id="PTHR24543:SF325">
    <property type="entry name" value="F5_8 TYPE C DOMAIN-CONTAINING PROTEIN"/>
    <property type="match status" value="1"/>
</dbReference>
<sequence>MTQGRDGCCKQWVTKYRVLYSMDCSNNSNSWHTLSGHNVSDVFFKGNSDENTIESHDFDCPVIAKCIRINPLEWHNHISMRFDLLGCHLDTGNGSSSNNNNSSAAATTSGQTGGMTMVSTTSQMTAGSGAGGGSTTLGGAGGSTMPQTTGSGAGQTTGSGSAQPLAGQTTGSGSGQTTGGATTSGATTVSLTTPTTAASNCITTTTGCTGKVDGDYPFCTDCTQYVTCANTILYMRPCPAGLHWNTALSVCDWPNNANCQASG</sequence>
<feature type="compositionally biased region" description="Low complexity" evidence="1">
    <location>
        <begin position="158"/>
        <end position="169"/>
    </location>
</feature>
<accession>A0AA89BZZ2</accession>
<dbReference type="AlphaFoldDB" id="A0AA89BZZ2"/>
<protein>
    <recommendedName>
        <fullName evidence="6">Chitin-binding type-2 domain-containing protein</fullName>
    </recommendedName>
</protein>
<dbReference type="InterPro" id="IPR008979">
    <property type="entry name" value="Galactose-bd-like_sf"/>
</dbReference>
<dbReference type="Pfam" id="PF01607">
    <property type="entry name" value="CBM_14"/>
    <property type="match status" value="1"/>
</dbReference>
<gene>
    <name evidence="4" type="ORF">FSP39_022381</name>
</gene>
<evidence type="ECO:0008006" key="6">
    <source>
        <dbReference type="Google" id="ProtNLM"/>
    </source>
</evidence>
<evidence type="ECO:0000313" key="5">
    <source>
        <dbReference type="Proteomes" id="UP001186944"/>
    </source>
</evidence>
<comment type="caution">
    <text evidence="4">The sequence shown here is derived from an EMBL/GenBank/DDBJ whole genome shotgun (WGS) entry which is preliminary data.</text>
</comment>
<dbReference type="Gene3D" id="2.170.140.10">
    <property type="entry name" value="Chitin binding domain"/>
    <property type="match status" value="1"/>
</dbReference>
<dbReference type="GO" id="GO:0005576">
    <property type="term" value="C:extracellular region"/>
    <property type="evidence" value="ECO:0007669"/>
    <property type="project" value="InterPro"/>
</dbReference>
<dbReference type="EMBL" id="VSWD01000009">
    <property type="protein sequence ID" value="KAK3093972.1"/>
    <property type="molecule type" value="Genomic_DNA"/>
</dbReference>
<dbReference type="Pfam" id="PF00754">
    <property type="entry name" value="F5_F8_type_C"/>
    <property type="match status" value="1"/>
</dbReference>
<dbReference type="PROSITE" id="PS50940">
    <property type="entry name" value="CHIT_BIND_II"/>
    <property type="match status" value="1"/>
</dbReference>
<dbReference type="InterPro" id="IPR002557">
    <property type="entry name" value="Chitin-bd_dom"/>
</dbReference>
<evidence type="ECO:0000313" key="4">
    <source>
        <dbReference type="EMBL" id="KAK3093972.1"/>
    </source>
</evidence>
<organism evidence="4 5">
    <name type="scientific">Pinctada imbricata</name>
    <name type="common">Atlantic pearl-oyster</name>
    <name type="synonym">Pinctada martensii</name>
    <dbReference type="NCBI Taxonomy" id="66713"/>
    <lineage>
        <taxon>Eukaryota</taxon>
        <taxon>Metazoa</taxon>
        <taxon>Spiralia</taxon>
        <taxon>Lophotrochozoa</taxon>
        <taxon>Mollusca</taxon>
        <taxon>Bivalvia</taxon>
        <taxon>Autobranchia</taxon>
        <taxon>Pteriomorphia</taxon>
        <taxon>Pterioida</taxon>
        <taxon>Pterioidea</taxon>
        <taxon>Pteriidae</taxon>
        <taxon>Pinctada</taxon>
    </lineage>
</organism>